<dbReference type="GO" id="GO:0048015">
    <property type="term" value="P:phosphatidylinositol-mediated signaling"/>
    <property type="evidence" value="ECO:0007669"/>
    <property type="project" value="TreeGrafter"/>
</dbReference>
<dbReference type="SMART" id="SM00146">
    <property type="entry name" value="PI3Kc"/>
    <property type="match status" value="1"/>
</dbReference>
<evidence type="ECO:0000256" key="2">
    <source>
        <dbReference type="ARBA" id="ARBA00012169"/>
    </source>
</evidence>
<evidence type="ECO:0000256" key="7">
    <source>
        <dbReference type="ARBA" id="ARBA00039877"/>
    </source>
</evidence>
<evidence type="ECO:0000259" key="10">
    <source>
        <dbReference type="PROSITE" id="PS51545"/>
    </source>
</evidence>
<dbReference type="InterPro" id="IPR036940">
    <property type="entry name" value="PI3/4_kinase_cat_sf"/>
</dbReference>
<feature type="region of interest" description="Disordered" evidence="8">
    <location>
        <begin position="432"/>
        <end position="456"/>
    </location>
</feature>
<evidence type="ECO:0000259" key="9">
    <source>
        <dbReference type="PROSITE" id="PS50290"/>
    </source>
</evidence>
<dbReference type="InterPro" id="IPR011009">
    <property type="entry name" value="Kinase-like_dom_sf"/>
</dbReference>
<dbReference type="Pfam" id="PF00454">
    <property type="entry name" value="PI3_PI4_kinase"/>
    <property type="match status" value="1"/>
</dbReference>
<dbReference type="InterPro" id="IPR015433">
    <property type="entry name" value="PI3/4_kinase"/>
</dbReference>
<gene>
    <name evidence="11" type="ORF">MSPICULIGERA_LOCUS21357</name>
</gene>
<dbReference type="InterPro" id="IPR000403">
    <property type="entry name" value="PI3/4_kinase_cat_dom"/>
</dbReference>
<feature type="domain" description="PI3K/PI4K catalytic" evidence="9">
    <location>
        <begin position="455"/>
        <end position="731"/>
    </location>
</feature>
<dbReference type="InterPro" id="IPR018936">
    <property type="entry name" value="PI3/4_kinase_CS"/>
</dbReference>
<dbReference type="AlphaFoldDB" id="A0AA36DBJ3"/>
<feature type="domain" description="PIK helical" evidence="10">
    <location>
        <begin position="1"/>
        <end position="188"/>
    </location>
</feature>
<evidence type="ECO:0000256" key="3">
    <source>
        <dbReference type="ARBA" id="ARBA00022679"/>
    </source>
</evidence>
<dbReference type="EC" id="2.7.1.67" evidence="2"/>
<dbReference type="PANTHER" id="PTHR10048">
    <property type="entry name" value="PHOSPHATIDYLINOSITOL KINASE"/>
    <property type="match status" value="1"/>
</dbReference>
<name>A0AA36DBJ3_9BILA</name>
<dbReference type="SUPFAM" id="SSF56112">
    <property type="entry name" value="Protein kinase-like (PK-like)"/>
    <property type="match status" value="1"/>
</dbReference>
<evidence type="ECO:0000256" key="5">
    <source>
        <dbReference type="ARBA" id="ARBA00036767"/>
    </source>
</evidence>
<dbReference type="GO" id="GO:0004430">
    <property type="term" value="F:1-phosphatidylinositol 4-kinase activity"/>
    <property type="evidence" value="ECO:0007669"/>
    <property type="project" value="UniProtKB-EC"/>
</dbReference>
<evidence type="ECO:0000256" key="4">
    <source>
        <dbReference type="ARBA" id="ARBA00022777"/>
    </source>
</evidence>
<comment type="subcellular location">
    <subcellularLocation>
        <location evidence="1">Mitochondrion outer membrane</location>
        <topology evidence="1">Peripheral membrane protein</topology>
    </subcellularLocation>
    <subcellularLocation>
        <location evidence="6">Rough endoplasmic reticulum membrane</location>
        <topology evidence="6">Peripheral membrane protein</topology>
    </subcellularLocation>
</comment>
<dbReference type="GO" id="GO:0046854">
    <property type="term" value="P:phosphatidylinositol phosphate biosynthetic process"/>
    <property type="evidence" value="ECO:0007669"/>
    <property type="project" value="InterPro"/>
</dbReference>
<accession>A0AA36DBJ3</accession>
<dbReference type="Pfam" id="PF21245">
    <property type="entry name" value="PI4KB-PIK1_PIK"/>
    <property type="match status" value="1"/>
</dbReference>
<keyword evidence="12" id="KW-1185">Reference proteome</keyword>
<dbReference type="GO" id="GO:0005741">
    <property type="term" value="C:mitochondrial outer membrane"/>
    <property type="evidence" value="ECO:0007669"/>
    <property type="project" value="UniProtKB-SubCell"/>
</dbReference>
<reference evidence="11" key="1">
    <citation type="submission" date="2023-06" db="EMBL/GenBank/DDBJ databases">
        <authorList>
            <person name="Delattre M."/>
        </authorList>
    </citation>
    <scope>NUCLEOTIDE SEQUENCE</scope>
    <source>
        <strain evidence="11">AF72</strain>
    </source>
</reference>
<organism evidence="11 12">
    <name type="scientific">Mesorhabditis spiculigera</name>
    <dbReference type="NCBI Taxonomy" id="96644"/>
    <lineage>
        <taxon>Eukaryota</taxon>
        <taxon>Metazoa</taxon>
        <taxon>Ecdysozoa</taxon>
        <taxon>Nematoda</taxon>
        <taxon>Chromadorea</taxon>
        <taxon>Rhabditida</taxon>
        <taxon>Rhabditina</taxon>
        <taxon>Rhabditomorpha</taxon>
        <taxon>Rhabditoidea</taxon>
        <taxon>Rhabditidae</taxon>
        <taxon>Mesorhabditinae</taxon>
        <taxon>Mesorhabditis</taxon>
    </lineage>
</organism>
<evidence type="ECO:0000313" key="11">
    <source>
        <dbReference type="EMBL" id="CAJ0583269.1"/>
    </source>
</evidence>
<feature type="compositionally biased region" description="Polar residues" evidence="8">
    <location>
        <begin position="374"/>
        <end position="384"/>
    </location>
</feature>
<evidence type="ECO:0000256" key="8">
    <source>
        <dbReference type="SAM" id="MobiDB-lite"/>
    </source>
</evidence>
<proteinExistence type="predicted"/>
<keyword evidence="4" id="KW-0418">Kinase</keyword>
<feature type="region of interest" description="Disordered" evidence="8">
    <location>
        <begin position="369"/>
        <end position="392"/>
    </location>
</feature>
<feature type="non-terminal residue" evidence="11">
    <location>
        <position position="1"/>
    </location>
</feature>
<dbReference type="PROSITE" id="PS51545">
    <property type="entry name" value="PIK_HELICAL"/>
    <property type="match status" value="1"/>
</dbReference>
<dbReference type="Proteomes" id="UP001177023">
    <property type="component" value="Unassembled WGS sequence"/>
</dbReference>
<dbReference type="EMBL" id="CATQJA010002665">
    <property type="protein sequence ID" value="CAJ0583269.1"/>
    <property type="molecule type" value="Genomic_DNA"/>
</dbReference>
<dbReference type="PROSITE" id="PS00915">
    <property type="entry name" value="PI3_4_KINASE_1"/>
    <property type="match status" value="1"/>
</dbReference>
<comment type="catalytic activity">
    <reaction evidence="5">
        <text>a 1,2-diacyl-sn-glycero-3-phospho-(1D-myo-inositol) + ATP = a 1,2-diacyl-sn-glycero-3-phospho-(1D-myo-inositol 4-phosphate) + ADP + H(+)</text>
        <dbReference type="Rhea" id="RHEA:19877"/>
        <dbReference type="ChEBI" id="CHEBI:15378"/>
        <dbReference type="ChEBI" id="CHEBI:30616"/>
        <dbReference type="ChEBI" id="CHEBI:57880"/>
        <dbReference type="ChEBI" id="CHEBI:58178"/>
        <dbReference type="ChEBI" id="CHEBI:456216"/>
        <dbReference type="EC" id="2.7.1.67"/>
    </reaction>
    <physiologicalReaction direction="left-to-right" evidence="5">
        <dbReference type="Rhea" id="RHEA:19878"/>
    </physiologicalReaction>
</comment>
<dbReference type="SUPFAM" id="SSF48371">
    <property type="entry name" value="ARM repeat"/>
    <property type="match status" value="1"/>
</dbReference>
<evidence type="ECO:0000256" key="1">
    <source>
        <dbReference type="ARBA" id="ARBA00004450"/>
    </source>
</evidence>
<evidence type="ECO:0000256" key="6">
    <source>
        <dbReference type="ARBA" id="ARBA00037860"/>
    </source>
</evidence>
<keyword evidence="3" id="KW-0808">Transferase</keyword>
<evidence type="ECO:0000313" key="12">
    <source>
        <dbReference type="Proteomes" id="UP001177023"/>
    </source>
</evidence>
<dbReference type="InterPro" id="IPR049160">
    <property type="entry name" value="PI4KB-PIK1_PIK"/>
</dbReference>
<protein>
    <recommendedName>
        <fullName evidence="7">Phosphatidylinositol 4-kinase beta</fullName>
        <ecNumber evidence="2">2.7.1.67</ecNumber>
    </recommendedName>
</protein>
<dbReference type="InterPro" id="IPR057754">
    <property type="entry name" value="PI4-kinase_beta/PIK1_cat"/>
</dbReference>
<dbReference type="PANTHER" id="PTHR10048:SF22">
    <property type="entry name" value="PHOSPHATIDYLINOSITOL 4-KINASE BETA"/>
    <property type="match status" value="1"/>
</dbReference>
<comment type="caution">
    <text evidence="11">The sequence shown here is derived from an EMBL/GenBank/DDBJ whole genome shotgun (WGS) entry which is preliminary data.</text>
</comment>
<dbReference type="Gene3D" id="1.10.1070.11">
    <property type="entry name" value="Phosphatidylinositol 3-/4-kinase, catalytic domain"/>
    <property type="match status" value="1"/>
</dbReference>
<dbReference type="PROSITE" id="PS50290">
    <property type="entry name" value="PI3_4_KINASE_3"/>
    <property type="match status" value="1"/>
</dbReference>
<dbReference type="CDD" id="cd05168">
    <property type="entry name" value="PI4Kc_III_beta"/>
    <property type="match status" value="1"/>
</dbReference>
<dbReference type="Gene3D" id="3.30.1010.10">
    <property type="entry name" value="Phosphatidylinositol 3-kinase Catalytic Subunit, Chain A, domain 4"/>
    <property type="match status" value="1"/>
</dbReference>
<dbReference type="InterPro" id="IPR016024">
    <property type="entry name" value="ARM-type_fold"/>
</dbReference>
<dbReference type="GO" id="GO:0030867">
    <property type="term" value="C:rough endoplasmic reticulum membrane"/>
    <property type="evidence" value="ECO:0007669"/>
    <property type="project" value="UniProtKB-SubCell"/>
</dbReference>
<dbReference type="InterPro" id="IPR001263">
    <property type="entry name" value="PI3K_accessory_dom"/>
</dbReference>
<sequence>MLAWKVYYPQMEGEMAKMTILPFAAGKNSSDLHELSHAADNFINKELATTSKDLEADDSIPLDKLSPDVAPSSSNWLWRFFDSSYFNTSLAIFYLWKRPTHPSTLQYLGEKLHNFPDEEVDFYIPQLINLYIHHGDVAEAIHPYITKRCEENGQVALLCCWLLEAFGGEDLKYEEKRHGEKLRQWILNTLNRPKDSKGLTHSRSLSTSLLSPDSLHRLRPRSDMGPLGSFGNLSTGHAFDDGCTCFIEEPKKQFCECDNLGIRGEKEFIKTLVQIGNTLKEVLTKEEKSRRLVSELAVINGNLPARVWLPLYWDQHVILRIPQNSGCVLNSKDKAPYCIYVEVLRCDSARKVRVPAKRSDTEAEIYQKMRGPASNPSSTNQTPPNCRPPFDDKGISCDIASDTLSQRSLDSCNSDEKISAREISNRLKNLAKRPKRQMRHTPEDPSAFAMSEPWEEKKERLRQSSPYGRMAGWDLLPVIVKSGDDLRQEMLAYQLLQMLNVIWNEEKVPVWIRPYKICVLSQDAGLIEPIVDACSLHQIKRNQQVSNTEEGKMEPPSLLAHFQEHFGNKDSDNFVRAQQNFVESCAAYSLACYFLQVKDRHNGNILVDSEGHLIHIDFGFILSASPKNLGFESSPFKLTSEYTDVMGGLSSSMFLYYRALMLQGLLAARKHHERIMNIVEIMAHAGSPLPCFRGGEATVKAMRARFHMNCTENQLKAEVDKMIEQSRDAFTTRLYDSFQYYTNNIW</sequence>
<dbReference type="FunFam" id="1.10.1070.11:FF:000016">
    <property type="entry name" value="PIK1p Phosphatidylinositol 4-kinase"/>
    <property type="match status" value="1"/>
</dbReference>